<gene>
    <name evidence="4" type="ORF">PECUL_23A016801</name>
</gene>
<proteinExistence type="predicted"/>
<sequence>MFSPKTNSKKTSEPQTCKKNVISGMRNNYPLNAQAPSILQTQIYLANKATHACCIQYSGDGQKVACGLSDKSLLVFNAMLSGEPAVFTGHDGAVSGLEWSYDKNLLVSSADDRTMRIWNAKSTEPVLVVGKEMFFKPVRFPQFYYMDKFILLSSGAEFHLLKYFLDDSKDEIKRYKKKNICKTIQNFQLTAAKEITGLSSVNDFYSYIVLAAGSDRTLEIFDLNVGCRVALIPDVHSRAVHQICQNKGSAFTSQQPEAYNLFVTTAVGDGLKLWDVRNLRCVRRFEGHVNRCQPCGIAISSCGRFIASGSEDRFAYIYEMRSSTYLQKLSGHTESVISVAFNPSSSQLTTATLDGKLQTFVS</sequence>
<reference evidence="4" key="1">
    <citation type="submission" date="2022-03" db="EMBL/GenBank/DDBJ databases">
        <authorList>
            <person name="Alioto T."/>
            <person name="Alioto T."/>
            <person name="Gomez Garrido J."/>
        </authorList>
    </citation>
    <scope>NUCLEOTIDE SEQUENCE</scope>
</reference>
<name>A0AAD1VTJ3_PELCU</name>
<dbReference type="PANTHER" id="PTHR44525:SF1">
    <property type="entry name" value="WD REPEAT-CONTAINING PROTEIN 27"/>
    <property type="match status" value="1"/>
</dbReference>
<dbReference type="PROSITE" id="PS50082">
    <property type="entry name" value="WD_REPEATS_2"/>
    <property type="match status" value="2"/>
</dbReference>
<evidence type="ECO:0000256" key="3">
    <source>
        <dbReference type="PROSITE-ProRule" id="PRU00221"/>
    </source>
</evidence>
<evidence type="ECO:0000256" key="2">
    <source>
        <dbReference type="ARBA" id="ARBA00022737"/>
    </source>
</evidence>
<dbReference type="PROSITE" id="PS50294">
    <property type="entry name" value="WD_REPEATS_REGION"/>
    <property type="match status" value="2"/>
</dbReference>
<dbReference type="EMBL" id="OW240913">
    <property type="protein sequence ID" value="CAH2249880.1"/>
    <property type="molecule type" value="Genomic_DNA"/>
</dbReference>
<dbReference type="InterPro" id="IPR015943">
    <property type="entry name" value="WD40/YVTN_repeat-like_dom_sf"/>
</dbReference>
<evidence type="ECO:0000256" key="1">
    <source>
        <dbReference type="ARBA" id="ARBA00022574"/>
    </source>
</evidence>
<keyword evidence="1 3" id="KW-0853">WD repeat</keyword>
<dbReference type="AlphaFoldDB" id="A0AAD1VTJ3"/>
<accession>A0AAD1VTJ3</accession>
<dbReference type="InterPro" id="IPR042411">
    <property type="entry name" value="WDR27"/>
</dbReference>
<dbReference type="InterPro" id="IPR001680">
    <property type="entry name" value="WD40_rpt"/>
</dbReference>
<keyword evidence="2" id="KW-0677">Repeat</keyword>
<dbReference type="PROSITE" id="PS00678">
    <property type="entry name" value="WD_REPEATS_1"/>
    <property type="match status" value="1"/>
</dbReference>
<feature type="repeat" description="WD" evidence="3">
    <location>
        <begin position="329"/>
        <end position="362"/>
    </location>
</feature>
<protein>
    <submittedName>
        <fullName evidence="4">WD repeat-containing 27 isoform X1</fullName>
    </submittedName>
</protein>
<evidence type="ECO:0000313" key="4">
    <source>
        <dbReference type="EMBL" id="CAH2249880.1"/>
    </source>
</evidence>
<keyword evidence="5" id="KW-1185">Reference proteome</keyword>
<organism evidence="4 5">
    <name type="scientific">Pelobates cultripes</name>
    <name type="common">Western spadefoot toad</name>
    <dbReference type="NCBI Taxonomy" id="61616"/>
    <lineage>
        <taxon>Eukaryota</taxon>
        <taxon>Metazoa</taxon>
        <taxon>Chordata</taxon>
        <taxon>Craniata</taxon>
        <taxon>Vertebrata</taxon>
        <taxon>Euteleostomi</taxon>
        <taxon>Amphibia</taxon>
        <taxon>Batrachia</taxon>
        <taxon>Anura</taxon>
        <taxon>Pelobatoidea</taxon>
        <taxon>Pelobatidae</taxon>
        <taxon>Pelobates</taxon>
    </lineage>
</organism>
<dbReference type="SUPFAM" id="SSF50978">
    <property type="entry name" value="WD40 repeat-like"/>
    <property type="match status" value="1"/>
</dbReference>
<dbReference type="PANTHER" id="PTHR44525">
    <property type="entry name" value="WD REPEAT-CONTAINING PROTEIN 27"/>
    <property type="match status" value="1"/>
</dbReference>
<dbReference type="Proteomes" id="UP001295444">
    <property type="component" value="Chromosome 02"/>
</dbReference>
<evidence type="ECO:0000313" key="5">
    <source>
        <dbReference type="Proteomes" id="UP001295444"/>
    </source>
</evidence>
<dbReference type="InterPro" id="IPR036322">
    <property type="entry name" value="WD40_repeat_dom_sf"/>
</dbReference>
<dbReference type="SMART" id="SM00320">
    <property type="entry name" value="WD40"/>
    <property type="match status" value="5"/>
</dbReference>
<dbReference type="InterPro" id="IPR019775">
    <property type="entry name" value="WD40_repeat_CS"/>
</dbReference>
<dbReference type="Gene3D" id="2.130.10.10">
    <property type="entry name" value="YVTN repeat-like/Quinoprotein amine dehydrogenase"/>
    <property type="match status" value="2"/>
</dbReference>
<feature type="repeat" description="WD" evidence="3">
    <location>
        <begin position="87"/>
        <end position="128"/>
    </location>
</feature>
<dbReference type="Pfam" id="PF00400">
    <property type="entry name" value="WD40"/>
    <property type="match status" value="3"/>
</dbReference>